<comment type="caution">
    <text evidence="1">The sequence shown here is derived from an EMBL/GenBank/DDBJ whole genome shotgun (WGS) entry which is preliminary data.</text>
</comment>
<evidence type="ECO:0000313" key="1">
    <source>
        <dbReference type="EMBL" id="CAG8812028.1"/>
    </source>
</evidence>
<sequence>KHVSKVTREPKIEQLHVHVQINANVRTEMAAPNIKVSTNN</sequence>
<reference evidence="1 2" key="1">
    <citation type="submission" date="2021-06" db="EMBL/GenBank/DDBJ databases">
        <authorList>
            <person name="Kallberg Y."/>
            <person name="Tangrot J."/>
            <person name="Rosling A."/>
        </authorList>
    </citation>
    <scope>NUCLEOTIDE SEQUENCE [LARGE SCALE GENOMIC DNA]</scope>
    <source>
        <strain evidence="1 2">120-4 pot B 10/14</strain>
    </source>
</reference>
<proteinExistence type="predicted"/>
<dbReference type="EMBL" id="CAJVQB010028254">
    <property type="protein sequence ID" value="CAG8812028.1"/>
    <property type="molecule type" value="Genomic_DNA"/>
</dbReference>
<protein>
    <submittedName>
        <fullName evidence="1">44236_t:CDS:1</fullName>
    </submittedName>
</protein>
<feature type="non-terminal residue" evidence="1">
    <location>
        <position position="1"/>
    </location>
</feature>
<dbReference type="Proteomes" id="UP000789901">
    <property type="component" value="Unassembled WGS sequence"/>
</dbReference>
<name>A0ABN7W1I4_GIGMA</name>
<gene>
    <name evidence="1" type="ORF">GMARGA_LOCUS25473</name>
</gene>
<accession>A0ABN7W1I4</accession>
<keyword evidence="2" id="KW-1185">Reference proteome</keyword>
<organism evidence="1 2">
    <name type="scientific">Gigaspora margarita</name>
    <dbReference type="NCBI Taxonomy" id="4874"/>
    <lineage>
        <taxon>Eukaryota</taxon>
        <taxon>Fungi</taxon>
        <taxon>Fungi incertae sedis</taxon>
        <taxon>Mucoromycota</taxon>
        <taxon>Glomeromycotina</taxon>
        <taxon>Glomeromycetes</taxon>
        <taxon>Diversisporales</taxon>
        <taxon>Gigasporaceae</taxon>
        <taxon>Gigaspora</taxon>
    </lineage>
</organism>
<evidence type="ECO:0000313" key="2">
    <source>
        <dbReference type="Proteomes" id="UP000789901"/>
    </source>
</evidence>